<dbReference type="Proteomes" id="UP001231649">
    <property type="component" value="Chromosome 19"/>
</dbReference>
<organism evidence="1 2">
    <name type="scientific">Mythimna loreyi</name>
    <dbReference type="NCBI Taxonomy" id="667449"/>
    <lineage>
        <taxon>Eukaryota</taxon>
        <taxon>Metazoa</taxon>
        <taxon>Ecdysozoa</taxon>
        <taxon>Arthropoda</taxon>
        <taxon>Hexapoda</taxon>
        <taxon>Insecta</taxon>
        <taxon>Pterygota</taxon>
        <taxon>Neoptera</taxon>
        <taxon>Endopterygota</taxon>
        <taxon>Lepidoptera</taxon>
        <taxon>Glossata</taxon>
        <taxon>Ditrysia</taxon>
        <taxon>Noctuoidea</taxon>
        <taxon>Noctuidae</taxon>
        <taxon>Noctuinae</taxon>
        <taxon>Hadenini</taxon>
        <taxon>Mythimna</taxon>
    </lineage>
</organism>
<comment type="caution">
    <text evidence="1">The sequence shown here is derived from an EMBL/GenBank/DDBJ whole genome shotgun (WGS) entry which is preliminary data.</text>
</comment>
<proteinExistence type="predicted"/>
<evidence type="ECO:0000313" key="1">
    <source>
        <dbReference type="EMBL" id="KAJ8720644.1"/>
    </source>
</evidence>
<evidence type="ECO:0000313" key="2">
    <source>
        <dbReference type="Proteomes" id="UP001231649"/>
    </source>
</evidence>
<protein>
    <submittedName>
        <fullName evidence="1">Uncharacterized protein</fullName>
    </submittedName>
</protein>
<name>A0ACC2QPA0_9NEOP</name>
<sequence>MLPLVTIIIDLPLDGTYTYTKEFKLSVPEKNLQPAKYDNLVKPFMIVSCDGHIIDVVGPYAATQTDAEIINNLFVDEESQYRQLFQPNDVFILDFWLTNPQTRVTGSWSNSVKY</sequence>
<accession>A0ACC2QPA0</accession>
<dbReference type="EMBL" id="CM056795">
    <property type="protein sequence ID" value="KAJ8720644.1"/>
    <property type="molecule type" value="Genomic_DNA"/>
</dbReference>
<reference evidence="1" key="1">
    <citation type="submission" date="2023-03" db="EMBL/GenBank/DDBJ databases">
        <title>Chromosome-level genomes of two armyworms, Mythimna separata and Mythimna loreyi, provide insights into the biosynthesis and reception of sex pheromones.</title>
        <authorList>
            <person name="Zhao H."/>
        </authorList>
    </citation>
    <scope>NUCLEOTIDE SEQUENCE</scope>
    <source>
        <strain evidence="1">BeijingLab</strain>
    </source>
</reference>
<keyword evidence="2" id="KW-1185">Reference proteome</keyword>
<gene>
    <name evidence="1" type="ORF">PYW08_006109</name>
</gene>